<sequence>MEIKCFGKIEVEFENDDCKSYEKYKEILGFKTFCYIADYISQKLNKEKIKYKYISNLIRYDKRIKYKLFRYFGTIEDCIKSILINKTKFCNGKLEKSNDLDFTTLVEINKIDGNCWTMGKILGELKSLELIQPEKCCQFKKIFELRNKVMHYNLIYVDFDWYKNKIIELGDALPDEYKKGYQDSINNAKKCFEDIKCLLMEDIKYEICD</sequence>
<name>A0A2K8KLH6_9MOLU</name>
<accession>A0A2K8KLH6</accession>
<organism evidence="1 2">
    <name type="scientific">Spiroplasma clarkii</name>
    <dbReference type="NCBI Taxonomy" id="2139"/>
    <lineage>
        <taxon>Bacteria</taxon>
        <taxon>Bacillati</taxon>
        <taxon>Mycoplasmatota</taxon>
        <taxon>Mollicutes</taxon>
        <taxon>Entomoplasmatales</taxon>
        <taxon>Spiroplasmataceae</taxon>
        <taxon>Spiroplasma</taxon>
    </lineage>
</organism>
<protein>
    <submittedName>
        <fullName evidence="1">Uncharacterized protein</fullName>
    </submittedName>
</protein>
<dbReference type="EMBL" id="CP024870">
    <property type="protein sequence ID" value="ATX71201.1"/>
    <property type="molecule type" value="Genomic_DNA"/>
</dbReference>
<evidence type="ECO:0000313" key="2">
    <source>
        <dbReference type="Proteomes" id="UP000231179"/>
    </source>
</evidence>
<gene>
    <name evidence="1" type="ORF">SCLAR_v1c08950</name>
</gene>
<reference evidence="1 2" key="1">
    <citation type="submission" date="2017-11" db="EMBL/GenBank/DDBJ databases">
        <title>Complete genome sequence of Spiroplasma clarkii CN-5 (DSM 19994).</title>
        <authorList>
            <person name="Tsai Y.-M."/>
            <person name="Chang A."/>
            <person name="Lo W.-S."/>
            <person name="Kuo C.-H."/>
        </authorList>
    </citation>
    <scope>NUCLEOTIDE SEQUENCE [LARGE SCALE GENOMIC DNA]</scope>
    <source>
        <strain evidence="1 2">CN-5</strain>
    </source>
</reference>
<proteinExistence type="predicted"/>
<dbReference type="AlphaFoldDB" id="A0A2K8KLH6"/>
<dbReference type="RefSeq" id="WP_100254742.1">
    <property type="nucleotide sequence ID" value="NZ_CP024870.1"/>
</dbReference>
<keyword evidence="2" id="KW-1185">Reference proteome</keyword>
<dbReference type="Proteomes" id="UP000231179">
    <property type="component" value="Chromosome"/>
</dbReference>
<evidence type="ECO:0000313" key="1">
    <source>
        <dbReference type="EMBL" id="ATX71201.1"/>
    </source>
</evidence>